<evidence type="ECO:0000256" key="6">
    <source>
        <dbReference type="SAM" id="MobiDB-lite"/>
    </source>
</evidence>
<dbReference type="GO" id="GO:0003743">
    <property type="term" value="F:translation initiation factor activity"/>
    <property type="evidence" value="ECO:0007669"/>
    <property type="project" value="UniProtKB-KW"/>
</dbReference>
<feature type="region of interest" description="Disordered" evidence="6">
    <location>
        <begin position="298"/>
        <end position="325"/>
    </location>
</feature>
<dbReference type="PROSITE" id="PS51363">
    <property type="entry name" value="W2"/>
    <property type="match status" value="2"/>
</dbReference>
<dbReference type="CDD" id="cd11559">
    <property type="entry name" value="W2_eIF4G1_like"/>
    <property type="match status" value="2"/>
</dbReference>
<dbReference type="InterPro" id="IPR003307">
    <property type="entry name" value="W2_domain"/>
</dbReference>
<dbReference type="HOGENOM" id="CLU_260360_0_0_1"/>
<dbReference type="SMART" id="SM00544">
    <property type="entry name" value="MA3"/>
    <property type="match status" value="2"/>
</dbReference>
<dbReference type="SUPFAM" id="SSF48371">
    <property type="entry name" value="ARM repeat"/>
    <property type="match status" value="6"/>
</dbReference>
<keyword evidence="4" id="KW-0810">Translation regulation</keyword>
<evidence type="ECO:0000256" key="2">
    <source>
        <dbReference type="ARBA" id="ARBA00022540"/>
    </source>
</evidence>
<dbReference type="InterPro" id="IPR016024">
    <property type="entry name" value="ARM-type_fold"/>
</dbReference>
<dbReference type="EMBL" id="JH816513">
    <property type="protein sequence ID" value="EKC32905.1"/>
    <property type="molecule type" value="Genomic_DNA"/>
</dbReference>
<dbReference type="PROSITE" id="PS51366">
    <property type="entry name" value="MI"/>
    <property type="match status" value="2"/>
</dbReference>
<dbReference type="InterPro" id="IPR003890">
    <property type="entry name" value="MIF4G-like_typ-3"/>
</dbReference>
<proteinExistence type="inferred from homology"/>
<dbReference type="Pfam" id="PF02020">
    <property type="entry name" value="W2"/>
    <property type="match status" value="2"/>
</dbReference>
<dbReference type="PANTHER" id="PTHR23253:SF78">
    <property type="entry name" value="EUKARYOTIC TRANSLATION INITIATION FACTOR 4G1, ISOFORM B-RELATED"/>
    <property type="match status" value="1"/>
</dbReference>
<dbReference type="SMART" id="SM00515">
    <property type="entry name" value="eIF5C"/>
    <property type="match status" value="2"/>
</dbReference>
<dbReference type="Pfam" id="PF02854">
    <property type="entry name" value="MIF4G"/>
    <property type="match status" value="1"/>
</dbReference>
<feature type="compositionally biased region" description="Low complexity" evidence="6">
    <location>
        <begin position="649"/>
        <end position="659"/>
    </location>
</feature>
<dbReference type="FunFam" id="1.25.40.180:FF:000042">
    <property type="entry name" value="Eukaryotic translation initiation factor 4 gamma"/>
    <property type="match status" value="2"/>
</dbReference>
<evidence type="ECO:0000256" key="1">
    <source>
        <dbReference type="ARBA" id="ARBA00005775"/>
    </source>
</evidence>
<feature type="region of interest" description="Disordered" evidence="6">
    <location>
        <begin position="362"/>
        <end position="401"/>
    </location>
</feature>
<evidence type="ECO:0000256" key="4">
    <source>
        <dbReference type="ARBA" id="ARBA00022845"/>
    </source>
</evidence>
<evidence type="ECO:0000256" key="3">
    <source>
        <dbReference type="ARBA" id="ARBA00022553"/>
    </source>
</evidence>
<sequence>METTKKEREAKEKLDVVGYLSKPCQSRESSKGLEPQRDVTLHKAESAWKPKRMQETDKTINITEAISEPCFCVAYASMCRYLAMIKVASTSKQGEYVNFRAILLTRCQKEFDKDSVKEMEEMRKVIAETQDPQKREELCEELKMVEVKARNRSIGNIRSYEISLNLLFYPIFYISKCFMSKVFLRFIGELFDLKMLTEKIMHDCLFNLLKTKDEERLKSVCELFLRFGKTLDTERAKPRMDQYFNQMDKIIQEKKTSSRVRFMLQDVIDLRKCKWISNSKNTNSKTKTQFPGVQNVRGGRIARGSKDPGTGMGDNDRLTSTGKANIRVERQSNDPSRLKLTKQNLDKSNIQLSPVAGTTKFSELQRGSTGERARNFTEQEKQSTPSNRFSAFSKPGDNSRDRFGTVLARGDSRVRGSGGFGHLQSRGITPMSSMEQEKEEALAAVRDQIRERRRERKLNELEVQNNSKSSLSTAKELTEEDMEKETKIILNEYLQLQDIKEAIFDIKELKSPSVMHIFVSSAVNYVLKRSSIERNQTGILLHDLVKKNILSIPVYIQGLTGVIQFAVNIENDIPNIWRYFGELIGPMVYDENVPLNFLRKVAEPLKENNKAGLLVAEVLHAASLTEKVEFTEPGWQRRSTGWRKENSMEQENSNASNNSESDDDMYSWDRFETSFENSRERIVDNKKSSKPVSPTAKELTEKEMETKTRTILDEYLHFQDTKEAIRCVEKLKSPSVMHIFVSSAVNYVLERSSMARNQTGILLFYLVKKKLISISLYIQGLTKVMQFAENMENDIPNIWRYFGELIGPMIQDVNVPLNFLRKVAEPLMGNNKAGFLVVEVLHAASHREGQKRVKSLWKQSNLQWEDFISACDVKKFIIAQKVEFTAAGDCQSSTPTVPISMEAIQDKLHQLLIKENTDNEVIFDWIEESVDDPTIKSNKFIRTLMTLVCESAITGSGSSARVLPEVIRKRGDLLEKYLDHRAESELQALYAIQSLVHKLEHPQGVLRTLFDTLYDEDIISEDAFHQWEKSNDPNEQEGKGVAMKQVVQFFTWLREAEDEGPMIQDVSVPLNFLRKVAEPLKGNNKAGFLVAEVLHAASHREGQKRVKSLWKQSSLQWEDFISACDVKKFIIAQKVEFTAAGDCQSSTPTVPISMEAIQDKLHQLLIKENTDNEVIFDWIEESVDDPTIKSNKFIRTLMTLVCESAITGSGSRARVLPEVIKNRGDLLEKYLDHRAESELQALYAIQSLVHKLEHPQGVFRTLFETLYDEDIISEDGFNQWEKSKDPNEQEGKGVAMKQVVQFFTWLREVDYVSDS</sequence>
<dbReference type="Gene3D" id="1.25.40.180">
    <property type="match status" value="7"/>
</dbReference>
<dbReference type="FunFam" id="1.25.40.180:FF:000003">
    <property type="entry name" value="Putative eukaryotic translation initiation factor 4 gamma 1"/>
    <property type="match status" value="1"/>
</dbReference>
<protein>
    <submittedName>
        <fullName evidence="7">Eukaryotic translation initiation factor 4 gamma 3</fullName>
    </submittedName>
</protein>
<feature type="region of interest" description="Disordered" evidence="6">
    <location>
        <begin position="682"/>
        <end position="704"/>
    </location>
</feature>
<dbReference type="PANTHER" id="PTHR23253">
    <property type="entry name" value="EUKARYOTIC TRANSLATION INITIATION FACTOR 4 GAMMA"/>
    <property type="match status" value="1"/>
</dbReference>
<reference evidence="7" key="1">
    <citation type="journal article" date="2012" name="Nature">
        <title>The oyster genome reveals stress adaptation and complexity of shell formation.</title>
        <authorList>
            <person name="Zhang G."/>
            <person name="Fang X."/>
            <person name="Guo X."/>
            <person name="Li L."/>
            <person name="Luo R."/>
            <person name="Xu F."/>
            <person name="Yang P."/>
            <person name="Zhang L."/>
            <person name="Wang X."/>
            <person name="Qi H."/>
            <person name="Xiong Z."/>
            <person name="Que H."/>
            <person name="Xie Y."/>
            <person name="Holland P.W."/>
            <person name="Paps J."/>
            <person name="Zhu Y."/>
            <person name="Wu F."/>
            <person name="Chen Y."/>
            <person name="Wang J."/>
            <person name="Peng C."/>
            <person name="Meng J."/>
            <person name="Yang L."/>
            <person name="Liu J."/>
            <person name="Wen B."/>
            <person name="Zhang N."/>
            <person name="Huang Z."/>
            <person name="Zhu Q."/>
            <person name="Feng Y."/>
            <person name="Mount A."/>
            <person name="Hedgecock D."/>
            <person name="Xu Z."/>
            <person name="Liu Y."/>
            <person name="Domazet-Loso T."/>
            <person name="Du Y."/>
            <person name="Sun X."/>
            <person name="Zhang S."/>
            <person name="Liu B."/>
            <person name="Cheng P."/>
            <person name="Jiang X."/>
            <person name="Li J."/>
            <person name="Fan D."/>
            <person name="Wang W."/>
            <person name="Fu W."/>
            <person name="Wang T."/>
            <person name="Wang B."/>
            <person name="Zhang J."/>
            <person name="Peng Z."/>
            <person name="Li Y."/>
            <person name="Li N."/>
            <person name="Wang J."/>
            <person name="Chen M."/>
            <person name="He Y."/>
            <person name="Tan F."/>
            <person name="Song X."/>
            <person name="Zheng Q."/>
            <person name="Huang R."/>
            <person name="Yang H."/>
            <person name="Du X."/>
            <person name="Chen L."/>
            <person name="Yang M."/>
            <person name="Gaffney P.M."/>
            <person name="Wang S."/>
            <person name="Luo L."/>
            <person name="She Z."/>
            <person name="Ming Y."/>
            <person name="Huang W."/>
            <person name="Zhang S."/>
            <person name="Huang B."/>
            <person name="Zhang Y."/>
            <person name="Qu T."/>
            <person name="Ni P."/>
            <person name="Miao G."/>
            <person name="Wang J."/>
            <person name="Wang Q."/>
            <person name="Steinberg C.E."/>
            <person name="Wang H."/>
            <person name="Li N."/>
            <person name="Qian L."/>
            <person name="Zhang G."/>
            <person name="Li Y."/>
            <person name="Yang H."/>
            <person name="Liu X."/>
            <person name="Wang J."/>
            <person name="Yin Y."/>
            <person name="Wang J."/>
        </authorList>
    </citation>
    <scope>NUCLEOTIDE SEQUENCE [LARGE SCALE GENOMIC DNA]</scope>
    <source>
        <strain evidence="7">05x7-T-G4-1.051#20</strain>
    </source>
</reference>
<accession>K1QVB1</accession>
<keyword evidence="2 7" id="KW-0396">Initiation factor</keyword>
<comment type="similarity">
    <text evidence="1">Belongs to the eukaryotic initiation factor 4G family.</text>
</comment>
<feature type="region of interest" description="Disordered" evidence="6">
    <location>
        <begin position="635"/>
        <end position="665"/>
    </location>
</feature>
<dbReference type="InParanoid" id="K1QVB1"/>
<name>K1QVB1_MAGGI</name>
<gene>
    <name evidence="7" type="ORF">CGI_10010123</name>
</gene>
<dbReference type="Pfam" id="PF02847">
    <property type="entry name" value="MA3"/>
    <property type="match status" value="2"/>
</dbReference>
<dbReference type="InterPro" id="IPR003891">
    <property type="entry name" value="Initiation_fac_eIF4g_MI"/>
</dbReference>
<dbReference type="GO" id="GO:0006417">
    <property type="term" value="P:regulation of translation"/>
    <property type="evidence" value="ECO:0007669"/>
    <property type="project" value="UniProtKB-KW"/>
</dbReference>
<dbReference type="SMART" id="SM00543">
    <property type="entry name" value="MIF4G"/>
    <property type="match status" value="1"/>
</dbReference>
<organism evidence="7">
    <name type="scientific">Magallana gigas</name>
    <name type="common">Pacific oyster</name>
    <name type="synonym">Crassostrea gigas</name>
    <dbReference type="NCBI Taxonomy" id="29159"/>
    <lineage>
        <taxon>Eukaryota</taxon>
        <taxon>Metazoa</taxon>
        <taxon>Spiralia</taxon>
        <taxon>Lophotrochozoa</taxon>
        <taxon>Mollusca</taxon>
        <taxon>Bivalvia</taxon>
        <taxon>Autobranchia</taxon>
        <taxon>Pteriomorphia</taxon>
        <taxon>Ostreida</taxon>
        <taxon>Ostreoidea</taxon>
        <taxon>Ostreidae</taxon>
        <taxon>Magallana</taxon>
    </lineage>
</organism>
<keyword evidence="3" id="KW-0597">Phosphoprotein</keyword>
<dbReference type="GO" id="GO:0003729">
    <property type="term" value="F:mRNA binding"/>
    <property type="evidence" value="ECO:0007669"/>
    <property type="project" value="TreeGrafter"/>
</dbReference>
<feature type="compositionally biased region" description="Basic and acidic residues" evidence="6">
    <location>
        <begin position="369"/>
        <end position="381"/>
    </location>
</feature>
<keyword evidence="5" id="KW-0648">Protein biosynthesis</keyword>
<feature type="region of interest" description="Disordered" evidence="6">
    <location>
        <begin position="414"/>
        <end position="434"/>
    </location>
</feature>
<evidence type="ECO:0000313" key="7">
    <source>
        <dbReference type="EMBL" id="EKC32905.1"/>
    </source>
</evidence>
<dbReference type="GO" id="GO:0016281">
    <property type="term" value="C:eukaryotic translation initiation factor 4F complex"/>
    <property type="evidence" value="ECO:0007669"/>
    <property type="project" value="TreeGrafter"/>
</dbReference>
<evidence type="ECO:0000256" key="5">
    <source>
        <dbReference type="ARBA" id="ARBA00022917"/>
    </source>
</evidence>
<dbReference type="FunCoup" id="K1QVB1">
    <property type="interactions" value="1141"/>
</dbReference>